<feature type="transmembrane region" description="Helical" evidence="1">
    <location>
        <begin position="342"/>
        <end position="358"/>
    </location>
</feature>
<dbReference type="PANTHER" id="PTHR23028:SF53">
    <property type="entry name" value="ACYL_TRANSF_3 DOMAIN-CONTAINING PROTEIN"/>
    <property type="match status" value="1"/>
</dbReference>
<feature type="transmembrane region" description="Helical" evidence="1">
    <location>
        <begin position="379"/>
        <end position="402"/>
    </location>
</feature>
<feature type="transmembrane region" description="Helical" evidence="1">
    <location>
        <begin position="161"/>
        <end position="178"/>
    </location>
</feature>
<feature type="transmembrane region" description="Helical" evidence="1">
    <location>
        <begin position="26"/>
        <end position="42"/>
    </location>
</feature>
<dbReference type="Pfam" id="PF01757">
    <property type="entry name" value="Acyl_transf_3"/>
    <property type="match status" value="1"/>
</dbReference>
<accession>A0A0F0KB07</accession>
<evidence type="ECO:0000259" key="3">
    <source>
        <dbReference type="Pfam" id="PF19040"/>
    </source>
</evidence>
<evidence type="ECO:0000256" key="1">
    <source>
        <dbReference type="SAM" id="Phobius"/>
    </source>
</evidence>
<dbReference type="InterPro" id="IPR043968">
    <property type="entry name" value="SGNH"/>
</dbReference>
<feature type="domain" description="Acyltransferase 3" evidence="2">
    <location>
        <begin position="23"/>
        <end position="357"/>
    </location>
</feature>
<organism evidence="4 5">
    <name type="scientific">Microbacterium foliorum</name>
    <dbReference type="NCBI Taxonomy" id="104336"/>
    <lineage>
        <taxon>Bacteria</taxon>
        <taxon>Bacillati</taxon>
        <taxon>Actinomycetota</taxon>
        <taxon>Actinomycetes</taxon>
        <taxon>Micrococcales</taxon>
        <taxon>Microbacteriaceae</taxon>
        <taxon>Microbacterium</taxon>
    </lineage>
</organism>
<dbReference type="AlphaFoldDB" id="A0A0F0KB07"/>
<feature type="transmembrane region" description="Helical" evidence="1">
    <location>
        <begin position="90"/>
        <end position="109"/>
    </location>
</feature>
<dbReference type="PATRIC" id="fig|104336.4.peg.3270"/>
<feature type="transmembrane region" description="Helical" evidence="1">
    <location>
        <begin position="190"/>
        <end position="210"/>
    </location>
</feature>
<feature type="transmembrane region" description="Helical" evidence="1">
    <location>
        <begin position="273"/>
        <end position="292"/>
    </location>
</feature>
<evidence type="ECO:0000259" key="2">
    <source>
        <dbReference type="Pfam" id="PF01757"/>
    </source>
</evidence>
<feature type="domain" description="SGNH" evidence="3">
    <location>
        <begin position="469"/>
        <end position="695"/>
    </location>
</feature>
<evidence type="ECO:0000313" key="5">
    <source>
        <dbReference type="Proteomes" id="UP000033572"/>
    </source>
</evidence>
<dbReference type="GO" id="GO:0009103">
    <property type="term" value="P:lipopolysaccharide biosynthetic process"/>
    <property type="evidence" value="ECO:0007669"/>
    <property type="project" value="TreeGrafter"/>
</dbReference>
<feature type="transmembrane region" description="Helical" evidence="1">
    <location>
        <begin position="48"/>
        <end position="69"/>
    </location>
</feature>
<protein>
    <submittedName>
        <fullName evidence="4">O-acetyltransferase OatA</fullName>
        <ecNumber evidence="4">2.3.1.-</ecNumber>
    </submittedName>
</protein>
<feature type="transmembrane region" description="Helical" evidence="1">
    <location>
        <begin position="313"/>
        <end position="336"/>
    </location>
</feature>
<sequence>MSASATAVATSRASARTRRFRTDIQALRAVAIGLVVLNHLWPDRVPGGYVGVDVFFVISGFLITGHLLSETESTGRVRLAAFYARRIRRLLPAALTVVFVTLLGVWLLLPFTRWTDNAVQALASVFYVENWTLAALSVDYSAHNAASSAVQHYWSLSVEEQFYLVWPLLVLAASAAAVRAGRESGRRRLLLIVVATVAALSFVAAVAYTAGSPAQAYFVTFTRAWQFAAGAAIALLPAGILGRLNAPAAAALSAAGFAGIAVAAFVFGPQTPYPGVAALLPVLATAAVIIAGTGRRAPLWAVARLTDARPVQWLGEVSYSLYLWHWPLIVLTPFVIGAPLSLWSRIGILAVALVLAWGSRRWIEVPAQRARWWRGTGRAFAGAGVMMAVVSLVAVLLLGGAASRSATAEAAQESGGACVGSAALADPGPCDPSAAVLDPVVTQADAYFALAPECGELGDELVVDGRQTTRECDFSNGGAGPRVWLVGDSHAEQWQAAVFPIARAEGWHLTISSFPGCPPADVAFVGFDSAWGPADYLRCRDWSAALSDELVAEKPDLIVTSMAARQQLVDDGSGLPANEQFAEGLRRAWSRWIDSGSAVVAIADTPLNGDVRDLDCILLNAESPDACAVPRAAAMPSDPVSDAAKDPLAGLWPADLTDLLCDEAECFAAVGGEPVFYDADHLSSAYAATLSDALREVIDDALEASRPARP</sequence>
<proteinExistence type="predicted"/>
<reference evidence="4 5" key="1">
    <citation type="submission" date="2015-02" db="EMBL/GenBank/DDBJ databases">
        <title>Draft genome sequences of ten Microbacterium spp. with emphasis on heavy metal contaminated environments.</title>
        <authorList>
            <person name="Corretto E."/>
        </authorList>
    </citation>
    <scope>NUCLEOTIDE SEQUENCE [LARGE SCALE GENOMIC DNA]</scope>
    <source>
        <strain evidence="4 5">DSM 12966</strain>
    </source>
</reference>
<keyword evidence="1" id="KW-1133">Transmembrane helix</keyword>
<dbReference type="KEGG" id="mfol:DXT68_06065"/>
<dbReference type="GO" id="GO:0016747">
    <property type="term" value="F:acyltransferase activity, transferring groups other than amino-acyl groups"/>
    <property type="evidence" value="ECO:0007669"/>
    <property type="project" value="InterPro"/>
</dbReference>
<dbReference type="GeneID" id="94443947"/>
<feature type="transmembrane region" description="Helical" evidence="1">
    <location>
        <begin position="248"/>
        <end position="267"/>
    </location>
</feature>
<feature type="transmembrane region" description="Helical" evidence="1">
    <location>
        <begin position="216"/>
        <end position="236"/>
    </location>
</feature>
<comment type="caution">
    <text evidence="4">The sequence shown here is derived from an EMBL/GenBank/DDBJ whole genome shotgun (WGS) entry which is preliminary data.</text>
</comment>
<keyword evidence="1" id="KW-0812">Transmembrane</keyword>
<dbReference type="Proteomes" id="UP000033572">
    <property type="component" value="Unassembled WGS sequence"/>
</dbReference>
<keyword evidence="1" id="KW-0472">Membrane</keyword>
<dbReference type="InterPro" id="IPR050879">
    <property type="entry name" value="Acyltransferase_3"/>
</dbReference>
<keyword evidence="4" id="KW-0808">Transferase</keyword>
<keyword evidence="5" id="KW-1185">Reference proteome</keyword>
<dbReference type="Pfam" id="PF19040">
    <property type="entry name" value="SGNH"/>
    <property type="match status" value="1"/>
</dbReference>
<dbReference type="GO" id="GO:0016020">
    <property type="term" value="C:membrane"/>
    <property type="evidence" value="ECO:0007669"/>
    <property type="project" value="TreeGrafter"/>
</dbReference>
<evidence type="ECO:0000313" key="4">
    <source>
        <dbReference type="EMBL" id="KJL18122.1"/>
    </source>
</evidence>
<gene>
    <name evidence="4" type="primary">oatA_3</name>
    <name evidence="4" type="ORF">RN50_03229</name>
</gene>
<dbReference type="PANTHER" id="PTHR23028">
    <property type="entry name" value="ACETYLTRANSFERASE"/>
    <property type="match status" value="1"/>
</dbReference>
<dbReference type="InterPro" id="IPR002656">
    <property type="entry name" value="Acyl_transf_3_dom"/>
</dbReference>
<name>A0A0F0KB07_9MICO</name>
<dbReference type="RefSeq" id="WP_045255468.1">
    <property type="nucleotide sequence ID" value="NZ_CP031425.1"/>
</dbReference>
<keyword evidence="4" id="KW-0012">Acyltransferase</keyword>
<dbReference type="EC" id="2.3.1.-" evidence="4"/>
<dbReference type="EMBL" id="JYIU01000046">
    <property type="protein sequence ID" value="KJL18122.1"/>
    <property type="molecule type" value="Genomic_DNA"/>
</dbReference>